<dbReference type="PANTHER" id="PTHR36216:SF1">
    <property type="entry name" value="HTH ARSR-TYPE DOMAIN-CONTAINING PROTEIN"/>
    <property type="match status" value="1"/>
</dbReference>
<organism evidence="1 2">
    <name type="scientific">Methanocorpusculum petauri</name>
    <dbReference type="NCBI Taxonomy" id="3002863"/>
    <lineage>
        <taxon>Archaea</taxon>
        <taxon>Methanobacteriati</taxon>
        <taxon>Methanobacteriota</taxon>
        <taxon>Stenosarchaea group</taxon>
        <taxon>Methanomicrobia</taxon>
        <taxon>Methanomicrobiales</taxon>
        <taxon>Methanocorpusculaceae</taxon>
        <taxon>Methanocorpusculum</taxon>
    </lineage>
</organism>
<proteinExistence type="predicted"/>
<dbReference type="Proteomes" id="UP001141422">
    <property type="component" value="Unassembled WGS sequence"/>
</dbReference>
<protein>
    <submittedName>
        <fullName evidence="1">Winged helix-turn-helix transcriptional regulator</fullName>
    </submittedName>
</protein>
<keyword evidence="2" id="KW-1185">Reference proteome</keyword>
<evidence type="ECO:0000313" key="2">
    <source>
        <dbReference type="Proteomes" id="UP001141422"/>
    </source>
</evidence>
<dbReference type="Gene3D" id="1.10.10.10">
    <property type="entry name" value="Winged helix-like DNA-binding domain superfamily/Winged helix DNA-binding domain"/>
    <property type="match status" value="2"/>
</dbReference>
<reference evidence="1" key="1">
    <citation type="submission" date="2022-12" db="EMBL/GenBank/DDBJ databases">
        <title>Isolation and characterisation of novel Methanocorpusculum spp. from native Australian herbivores indicates the genus is ancestrally host-associated.</title>
        <authorList>
            <person name="Volmer J.G."/>
            <person name="Soo R.M."/>
            <person name="Evans P.N."/>
            <person name="Hoedt E.C."/>
            <person name="Astorga Alsina A.L."/>
            <person name="Woodcroft B.J."/>
            <person name="Tyson G.W."/>
            <person name="Hugenholtz P."/>
            <person name="Morrison M."/>
        </authorList>
    </citation>
    <scope>NUCLEOTIDE SEQUENCE</scope>
    <source>
        <strain evidence="1">MG</strain>
    </source>
</reference>
<evidence type="ECO:0000313" key="1">
    <source>
        <dbReference type="EMBL" id="MCZ0861500.1"/>
    </source>
</evidence>
<gene>
    <name evidence="1" type="ORF">O0S10_09755</name>
</gene>
<dbReference type="CDD" id="cd00090">
    <property type="entry name" value="HTH_ARSR"/>
    <property type="match status" value="1"/>
</dbReference>
<dbReference type="SUPFAM" id="SSF46785">
    <property type="entry name" value="Winged helix' DNA-binding domain"/>
    <property type="match status" value="2"/>
</dbReference>
<dbReference type="PANTHER" id="PTHR36216">
    <property type="entry name" value="TRANSCRIPTIONAL REGULATOR, TRMB"/>
    <property type="match status" value="1"/>
</dbReference>
<dbReference type="InterPro" id="IPR036390">
    <property type="entry name" value="WH_DNA-bd_sf"/>
</dbReference>
<comment type="caution">
    <text evidence="1">The sequence shown here is derived from an EMBL/GenBank/DDBJ whole genome shotgun (WGS) entry which is preliminary data.</text>
</comment>
<name>A0ABT4IIC1_9EURY</name>
<accession>A0ABT4IIC1</accession>
<dbReference type="Pfam" id="PF13412">
    <property type="entry name" value="HTH_24"/>
    <property type="match status" value="2"/>
</dbReference>
<dbReference type="InterPro" id="IPR011991">
    <property type="entry name" value="ArsR-like_HTH"/>
</dbReference>
<dbReference type="InterPro" id="IPR036388">
    <property type="entry name" value="WH-like_DNA-bd_sf"/>
</dbReference>
<sequence length="380" mass="42216">MSSTQTAVLLLLLCSIFTAVLLFVPAEITVQQKTAPVANPAVIPAPVPVLENATVMRVIMMWDDKRDYRGSILASYGAAPLEVWEWAGKGSDEKTAQDWLHGVMNEEGEFWKNIETYYGSIEDGPVNLIEFGGAKITIHVGDNTTREEIDRIYTWWNASMADAGIPALPTEFRYGGSVYLTGTTTDSATIIIIGEPQTEPYFPPQKHPNYLRSVLLLLCTGGVAAIGFSRMLELPQDPASRPQRIAVFIAEHPGCSQKEIADATGFSRGSILYHLKRLERKKIVRQAAYFRSIRYFPVNDDGSVMERILRTVLTRERPAQILRGIAETPGIGKEELAKKIGIAKTTLAWHLRRFAKSGILIKNGEGWTLTPEAAEAWKRL</sequence>
<dbReference type="RefSeq" id="WP_268925690.1">
    <property type="nucleotide sequence ID" value="NZ_JAPTGB010000026.1"/>
</dbReference>
<dbReference type="EMBL" id="JAPTGB010000026">
    <property type="protein sequence ID" value="MCZ0861500.1"/>
    <property type="molecule type" value="Genomic_DNA"/>
</dbReference>